<gene>
    <name evidence="1" type="ORF">BDR25DRAFT_302979</name>
</gene>
<name>A0ACB6QYW9_9PLEO</name>
<dbReference type="Proteomes" id="UP000799755">
    <property type="component" value="Unassembled WGS sequence"/>
</dbReference>
<evidence type="ECO:0000313" key="1">
    <source>
        <dbReference type="EMBL" id="KAF2472239.1"/>
    </source>
</evidence>
<organism evidence="1 2">
    <name type="scientific">Lindgomyces ingoldianus</name>
    <dbReference type="NCBI Taxonomy" id="673940"/>
    <lineage>
        <taxon>Eukaryota</taxon>
        <taxon>Fungi</taxon>
        <taxon>Dikarya</taxon>
        <taxon>Ascomycota</taxon>
        <taxon>Pezizomycotina</taxon>
        <taxon>Dothideomycetes</taxon>
        <taxon>Pleosporomycetidae</taxon>
        <taxon>Pleosporales</taxon>
        <taxon>Lindgomycetaceae</taxon>
        <taxon>Lindgomyces</taxon>
    </lineage>
</organism>
<evidence type="ECO:0000313" key="2">
    <source>
        <dbReference type="Proteomes" id="UP000799755"/>
    </source>
</evidence>
<accession>A0ACB6QYW9</accession>
<proteinExistence type="predicted"/>
<protein>
    <submittedName>
        <fullName evidence="1">Uncharacterized protein</fullName>
    </submittedName>
</protein>
<comment type="caution">
    <text evidence="1">The sequence shown here is derived from an EMBL/GenBank/DDBJ whole genome shotgun (WGS) entry which is preliminary data.</text>
</comment>
<sequence>MIVKDFKDAIAEDILTLLNWLDVVVRLCNFLINILAFQTNLEECLQSSTLCNNLGNMSFISFSLTLFCSDILKPLSGVLGFLQLERFITAQTGAELDEFEEIGVVKAREAPVLDKYGMTLYMSSL</sequence>
<dbReference type="EMBL" id="MU003503">
    <property type="protein sequence ID" value="KAF2472239.1"/>
    <property type="molecule type" value="Genomic_DNA"/>
</dbReference>
<keyword evidence="2" id="KW-1185">Reference proteome</keyword>
<reference evidence="1" key="1">
    <citation type="journal article" date="2020" name="Stud. Mycol.">
        <title>101 Dothideomycetes genomes: a test case for predicting lifestyles and emergence of pathogens.</title>
        <authorList>
            <person name="Haridas S."/>
            <person name="Albert R."/>
            <person name="Binder M."/>
            <person name="Bloem J."/>
            <person name="Labutti K."/>
            <person name="Salamov A."/>
            <person name="Andreopoulos B."/>
            <person name="Baker S."/>
            <person name="Barry K."/>
            <person name="Bills G."/>
            <person name="Bluhm B."/>
            <person name="Cannon C."/>
            <person name="Castanera R."/>
            <person name="Culley D."/>
            <person name="Daum C."/>
            <person name="Ezra D."/>
            <person name="Gonzalez J."/>
            <person name="Henrissat B."/>
            <person name="Kuo A."/>
            <person name="Liang C."/>
            <person name="Lipzen A."/>
            <person name="Lutzoni F."/>
            <person name="Magnuson J."/>
            <person name="Mondo S."/>
            <person name="Nolan M."/>
            <person name="Ohm R."/>
            <person name="Pangilinan J."/>
            <person name="Park H.-J."/>
            <person name="Ramirez L."/>
            <person name="Alfaro M."/>
            <person name="Sun H."/>
            <person name="Tritt A."/>
            <person name="Yoshinaga Y."/>
            <person name="Zwiers L.-H."/>
            <person name="Turgeon B."/>
            <person name="Goodwin S."/>
            <person name="Spatafora J."/>
            <person name="Crous P."/>
            <person name="Grigoriev I."/>
        </authorList>
    </citation>
    <scope>NUCLEOTIDE SEQUENCE</scope>
    <source>
        <strain evidence="1">ATCC 200398</strain>
    </source>
</reference>